<dbReference type="AlphaFoldDB" id="A0A7W2FV55"/>
<keyword evidence="1" id="KW-0472">Membrane</keyword>
<dbReference type="Proteomes" id="UP000571701">
    <property type="component" value="Unassembled WGS sequence"/>
</dbReference>
<reference evidence="2 3" key="1">
    <citation type="submission" date="2020-07" db="EMBL/GenBank/DDBJ databases">
        <title>Vibrio marinisediminis sp. nov., isolated from marine sediment.</title>
        <authorList>
            <person name="Ji X."/>
        </authorList>
    </citation>
    <scope>NUCLEOTIDE SEQUENCE [LARGE SCALE GENOMIC DNA]</scope>
    <source>
        <strain evidence="2 3">404</strain>
    </source>
</reference>
<dbReference type="Pfam" id="PF04348">
    <property type="entry name" value="LppC"/>
    <property type="match status" value="1"/>
</dbReference>
<dbReference type="PANTHER" id="PTHR38038">
    <property type="entry name" value="PENICILLIN-BINDING PROTEIN ACTIVATOR LPOA"/>
    <property type="match status" value="1"/>
</dbReference>
<evidence type="ECO:0000313" key="3">
    <source>
        <dbReference type="Proteomes" id="UP000571701"/>
    </source>
</evidence>
<protein>
    <submittedName>
        <fullName evidence="2">Penicillin-binding protein activator</fullName>
    </submittedName>
</protein>
<dbReference type="GO" id="GO:0030234">
    <property type="term" value="F:enzyme regulator activity"/>
    <property type="evidence" value="ECO:0007669"/>
    <property type="project" value="TreeGrafter"/>
</dbReference>
<name>A0A7W2FV55_9VIBR</name>
<organism evidence="2 3">
    <name type="scientific">Vibrio marinisediminis</name>
    <dbReference type="NCBI Taxonomy" id="2758441"/>
    <lineage>
        <taxon>Bacteria</taxon>
        <taxon>Pseudomonadati</taxon>
        <taxon>Pseudomonadota</taxon>
        <taxon>Gammaproteobacteria</taxon>
        <taxon>Vibrionales</taxon>
        <taxon>Vibrionaceae</taxon>
        <taxon>Vibrio</taxon>
    </lineage>
</organism>
<dbReference type="SUPFAM" id="SSF53822">
    <property type="entry name" value="Periplasmic binding protein-like I"/>
    <property type="match status" value="1"/>
</dbReference>
<dbReference type="PANTHER" id="PTHR38038:SF1">
    <property type="entry name" value="PENICILLIN-BINDING PROTEIN ACTIVATOR LPOA"/>
    <property type="match status" value="1"/>
</dbReference>
<sequence length="91" mass="9930">RGQEVQHIAVLLPESGPLSRIATAIGEGIRTQHRLSDDASVRLSFIDSTSGNLESLYREAENRGAQVVIGPLSKDRVSELERLNQVPLPTL</sequence>
<dbReference type="InterPro" id="IPR028082">
    <property type="entry name" value="Peripla_BP_I"/>
</dbReference>
<proteinExistence type="predicted"/>
<feature type="non-terminal residue" evidence="2">
    <location>
        <position position="91"/>
    </location>
</feature>
<feature type="non-terminal residue" evidence="2">
    <location>
        <position position="1"/>
    </location>
</feature>
<dbReference type="GO" id="GO:0031241">
    <property type="term" value="C:periplasmic side of cell outer membrane"/>
    <property type="evidence" value="ECO:0007669"/>
    <property type="project" value="TreeGrafter"/>
</dbReference>
<dbReference type="EMBL" id="JACFYF010000234">
    <property type="protein sequence ID" value="MBA5764835.1"/>
    <property type="molecule type" value="Genomic_DNA"/>
</dbReference>
<comment type="caution">
    <text evidence="2">The sequence shown here is derived from an EMBL/GenBank/DDBJ whole genome shotgun (WGS) entry which is preliminary data.</text>
</comment>
<accession>A0A7W2FV55</accession>
<keyword evidence="3" id="KW-1185">Reference proteome</keyword>
<gene>
    <name evidence="2" type="ORF">H2O73_21025</name>
</gene>
<evidence type="ECO:0000256" key="1">
    <source>
        <dbReference type="ARBA" id="ARBA00023136"/>
    </source>
</evidence>
<dbReference type="InterPro" id="IPR007443">
    <property type="entry name" value="LpoA"/>
</dbReference>
<evidence type="ECO:0000313" key="2">
    <source>
        <dbReference type="EMBL" id="MBA5764835.1"/>
    </source>
</evidence>
<dbReference type="Gene3D" id="3.40.50.2300">
    <property type="match status" value="1"/>
</dbReference>
<dbReference type="GO" id="GO:0009252">
    <property type="term" value="P:peptidoglycan biosynthetic process"/>
    <property type="evidence" value="ECO:0007669"/>
    <property type="project" value="TreeGrafter"/>
</dbReference>